<reference evidence="5 6" key="1">
    <citation type="submission" date="2021-06" db="EMBL/GenBank/DDBJ databases">
        <authorList>
            <person name="Palmer J.M."/>
        </authorList>
    </citation>
    <scope>NUCLEOTIDE SEQUENCE [LARGE SCALE GENOMIC DNA]</scope>
    <source>
        <strain evidence="5 6">MEX-2019</strain>
        <tissue evidence="5">Muscle</tissue>
    </source>
</reference>
<dbReference type="GO" id="GO:0005737">
    <property type="term" value="C:cytoplasm"/>
    <property type="evidence" value="ECO:0007669"/>
    <property type="project" value="UniProtKB-SubCell"/>
</dbReference>
<dbReference type="InterPro" id="IPR022181">
    <property type="entry name" value="Bcl2-/adenovirus-E1B"/>
</dbReference>
<evidence type="ECO:0000313" key="5">
    <source>
        <dbReference type="EMBL" id="KAK5612911.1"/>
    </source>
</evidence>
<evidence type="ECO:0000259" key="4">
    <source>
        <dbReference type="PROSITE" id="PS50191"/>
    </source>
</evidence>
<feature type="domain" description="CRAL-TRIO" evidence="4">
    <location>
        <begin position="249"/>
        <end position="406"/>
    </location>
</feature>
<dbReference type="GO" id="GO:0006915">
    <property type="term" value="P:apoptotic process"/>
    <property type="evidence" value="ECO:0007669"/>
    <property type="project" value="TreeGrafter"/>
</dbReference>
<dbReference type="InterPro" id="IPR036865">
    <property type="entry name" value="CRAL-TRIO_dom_sf"/>
</dbReference>
<feature type="region of interest" description="Disordered" evidence="3">
    <location>
        <begin position="187"/>
        <end position="214"/>
    </location>
</feature>
<gene>
    <name evidence="5" type="ORF">CRENBAI_004754</name>
</gene>
<dbReference type="SMART" id="SM00516">
    <property type="entry name" value="SEC14"/>
    <property type="match status" value="1"/>
</dbReference>
<evidence type="ECO:0000256" key="2">
    <source>
        <dbReference type="ARBA" id="ARBA00022490"/>
    </source>
</evidence>
<dbReference type="Gene3D" id="3.40.525.10">
    <property type="entry name" value="CRAL-TRIO lipid binding domain"/>
    <property type="match status" value="1"/>
</dbReference>
<evidence type="ECO:0000256" key="3">
    <source>
        <dbReference type="SAM" id="MobiDB-lite"/>
    </source>
</evidence>
<dbReference type="InterPro" id="IPR001251">
    <property type="entry name" value="CRAL-TRIO_dom"/>
</dbReference>
<dbReference type="PROSITE" id="PS50191">
    <property type="entry name" value="CRAL_TRIO"/>
    <property type="match status" value="1"/>
</dbReference>
<dbReference type="AlphaFoldDB" id="A0AAV9RV39"/>
<keyword evidence="6" id="KW-1185">Reference proteome</keyword>
<organism evidence="5 6">
    <name type="scientific">Crenichthys baileyi</name>
    <name type="common">White River springfish</name>
    <dbReference type="NCBI Taxonomy" id="28760"/>
    <lineage>
        <taxon>Eukaryota</taxon>
        <taxon>Metazoa</taxon>
        <taxon>Chordata</taxon>
        <taxon>Craniata</taxon>
        <taxon>Vertebrata</taxon>
        <taxon>Euteleostomi</taxon>
        <taxon>Actinopterygii</taxon>
        <taxon>Neopterygii</taxon>
        <taxon>Teleostei</taxon>
        <taxon>Neoteleostei</taxon>
        <taxon>Acanthomorphata</taxon>
        <taxon>Ovalentaria</taxon>
        <taxon>Atherinomorphae</taxon>
        <taxon>Cyprinodontiformes</taxon>
        <taxon>Goodeidae</taxon>
        <taxon>Crenichthys</taxon>
    </lineage>
</organism>
<feature type="region of interest" description="Disordered" evidence="3">
    <location>
        <begin position="37"/>
        <end position="149"/>
    </location>
</feature>
<comment type="caution">
    <text evidence="5">The sequence shown here is derived from an EMBL/GenBank/DDBJ whole genome shotgun (WGS) entry which is preliminary data.</text>
</comment>
<feature type="region of interest" description="Disordered" evidence="3">
    <location>
        <begin position="1"/>
        <end position="21"/>
    </location>
</feature>
<sequence>MKLFVPLKRRNMESTGEELDEEASKIILGDQNIETTHLHTADETTSNTATTTEDEETGGDRAAMAVPDGDSAGEEEEVEVVGREKTPAVDEEGGHTKQVSGFQTAEESEKSEQKPLTYSRARPGGSASITSDDLQSAFLSPSPEDVEDTGLDFDLDAIETPSDSESLHFPIYDLDLEDDLQRLGVATRHHKASGSSSRSGSGPGSLPGPDQFGLGALEREDVVDSEGTRWRCFTTGDPPQESKVNMSVLEPYLRVLSHGGYYGDVQNDIIVFSSCYLPENGLENYQYVMDNLFRFVTGTLELMVAENYVIIYLCAGGQKEKLPGISWLKECYTTIDRRLRKNLKGLYVVHPTWYIKFIITIIKPFISSKFSRKLQFVSTLQELSHFIPTEHVQIPDCVRQYDQNQSR</sequence>
<evidence type="ECO:0000256" key="1">
    <source>
        <dbReference type="ARBA" id="ARBA00004496"/>
    </source>
</evidence>
<proteinExistence type="predicted"/>
<dbReference type="CDD" id="cd00170">
    <property type="entry name" value="SEC14"/>
    <property type="match status" value="1"/>
</dbReference>
<name>A0AAV9RV39_9TELE</name>
<dbReference type="PANTHER" id="PTHR12112">
    <property type="entry name" value="BNIP - RELATED"/>
    <property type="match status" value="1"/>
</dbReference>
<dbReference type="EMBL" id="JAHHUM010001282">
    <property type="protein sequence ID" value="KAK5612911.1"/>
    <property type="molecule type" value="Genomic_DNA"/>
</dbReference>
<dbReference type="FunFam" id="3.40.525.10:FF:000001">
    <property type="entry name" value="BCL2/adenovirus E1B protein-interacting protein 2"/>
    <property type="match status" value="1"/>
</dbReference>
<dbReference type="Pfam" id="PF13716">
    <property type="entry name" value="CRAL_TRIO_2"/>
    <property type="match status" value="1"/>
</dbReference>
<dbReference type="Proteomes" id="UP001311232">
    <property type="component" value="Unassembled WGS sequence"/>
</dbReference>
<comment type="subcellular location">
    <subcellularLocation>
        <location evidence="1">Cytoplasm</location>
    </subcellularLocation>
</comment>
<feature type="compositionally biased region" description="Basic and acidic residues" evidence="3">
    <location>
        <begin position="80"/>
        <end position="95"/>
    </location>
</feature>
<dbReference type="SUPFAM" id="SSF52087">
    <property type="entry name" value="CRAL/TRIO domain"/>
    <property type="match status" value="1"/>
</dbReference>
<accession>A0AAV9RV39</accession>
<feature type="compositionally biased region" description="Polar residues" evidence="3">
    <location>
        <begin position="127"/>
        <end position="139"/>
    </location>
</feature>
<evidence type="ECO:0000313" key="6">
    <source>
        <dbReference type="Proteomes" id="UP001311232"/>
    </source>
</evidence>
<dbReference type="PANTHER" id="PTHR12112:SF21">
    <property type="entry name" value="BCL-2_ADENOVIRUS E1B 19 KDA-INTERACTING PROTEIN 2-LIKE PROTEIN"/>
    <property type="match status" value="1"/>
</dbReference>
<dbReference type="Pfam" id="PF12496">
    <property type="entry name" value="BNIP2"/>
    <property type="match status" value="1"/>
</dbReference>
<keyword evidence="2" id="KW-0963">Cytoplasm</keyword>
<protein>
    <recommendedName>
        <fullName evidence="4">CRAL-TRIO domain-containing protein</fullName>
    </recommendedName>
</protein>